<keyword evidence="4" id="KW-0732">Signal</keyword>
<keyword evidence="1" id="KW-0472">Membrane</keyword>
<reference evidence="7 8" key="1">
    <citation type="journal article" date="2010" name="J. Bacteriol.">
        <title>Genome sequences of Pelagibaca bermudensis HTCC2601T and Maritimibacter alkaliphilus HTCC2654T, the type strains of two marine Roseobacter genera.</title>
        <authorList>
            <person name="Thrash J.C."/>
            <person name="Cho J.C."/>
            <person name="Ferriera S."/>
            <person name="Johnson J."/>
            <person name="Vergin K.L."/>
            <person name="Giovannoni S.J."/>
        </authorList>
    </citation>
    <scope>NUCLEOTIDE SEQUENCE [LARGE SCALE GENOMIC DNA]</scope>
    <source>
        <strain evidence="8">DSM 26914 / JCM 13377 / KCTC 12554 / HTCC2601</strain>
    </source>
</reference>
<dbReference type="Gene3D" id="3.10.20.310">
    <property type="entry name" value="membrane protein fhac"/>
    <property type="match status" value="1"/>
</dbReference>
<dbReference type="InterPro" id="IPR051544">
    <property type="entry name" value="TPS_OM_transporter"/>
</dbReference>
<dbReference type="STRING" id="314265.R2601_07708"/>
<dbReference type="AlphaFoldDB" id="Q0FKJ8"/>
<dbReference type="eggNOG" id="COG2831">
    <property type="taxonomic scope" value="Bacteria"/>
</dbReference>
<dbReference type="GO" id="GO:0098046">
    <property type="term" value="C:type V protein secretion system complex"/>
    <property type="evidence" value="ECO:0007669"/>
    <property type="project" value="TreeGrafter"/>
</dbReference>
<dbReference type="Gene3D" id="2.40.160.50">
    <property type="entry name" value="membrane protein fhac: a member of the omp85/tpsb transporter family"/>
    <property type="match status" value="1"/>
</dbReference>
<sequence length="577" mass="61144">MSGGDQVTSTRTPTVRTTLSVLTAGALCLPAAAPAQTASQVTPESFQPQLQNLQGSVVFSGATGTQAPPGAEQIGITLSGVSLDGGLPQMAEANAALERRLTGGRIPVSEIFEATADLEAAYAQAGYVLARVVLPQQSLRDGGVLSVGVINGFVEAVDTSQVPPEVRPRIEALTAPLVDRPGVTLTELERQLLLSGDVAGVALGSALTTGQQPGGTVIALDPEFQKVTGFTGFDNFAPDDLGGFTLNAGVEFNSPLKFGETIYGRVSATPDQMFSADPTYRILAAGVVVPLGSSGLALNYEYTSADTTPDTDDIPTRSDFDRHSLRLIYPWIRSRQLNLTTQMMLDHAIDRQELIDGGIEIYEDRLTVLRAGVNVTYTHEDGAFSEAALLLSQGLDTLGARTESDASGDTPLSRADADATFTKLSGSVTHRRALGEDVSLSLIGRFQTSFGEPLLTSEQFSIAGAGELSTFDAGGLRGDSGWVVRTELSRPTNVQFQNTPLVVSPYIFAGIGAVRIENPTALEDSFEQARAYGLGLDLFSQPASRFRASSLRLEFGKGERDHGPDDTRFSLSGNFRF</sequence>
<evidence type="ECO:0000259" key="6">
    <source>
        <dbReference type="Pfam" id="PF08479"/>
    </source>
</evidence>
<evidence type="ECO:0000259" key="5">
    <source>
        <dbReference type="Pfam" id="PF03865"/>
    </source>
</evidence>
<dbReference type="PANTHER" id="PTHR34597">
    <property type="entry name" value="SLR1661 PROTEIN"/>
    <property type="match status" value="1"/>
</dbReference>
<evidence type="ECO:0000313" key="8">
    <source>
        <dbReference type="Proteomes" id="UP000006230"/>
    </source>
</evidence>
<evidence type="ECO:0000256" key="4">
    <source>
        <dbReference type="SAM" id="SignalP"/>
    </source>
</evidence>
<evidence type="ECO:0000256" key="2">
    <source>
        <dbReference type="ARBA" id="ARBA00022692"/>
    </source>
</evidence>
<dbReference type="InterPro" id="IPR005565">
    <property type="entry name" value="Hemolysn_activator_HlyB_C"/>
</dbReference>
<dbReference type="InterPro" id="IPR013686">
    <property type="entry name" value="Polypept-transport_assoc_ShlB"/>
</dbReference>
<comment type="caution">
    <text evidence="7">The sequence shown here is derived from an EMBL/GenBank/DDBJ whole genome shotgun (WGS) entry which is preliminary data.</text>
</comment>
<proteinExistence type="predicted"/>
<feature type="signal peptide" evidence="4">
    <location>
        <begin position="1"/>
        <end position="37"/>
    </location>
</feature>
<dbReference type="GO" id="GO:0008320">
    <property type="term" value="F:protein transmembrane transporter activity"/>
    <property type="evidence" value="ECO:0007669"/>
    <property type="project" value="TreeGrafter"/>
</dbReference>
<name>Q0FKJ8_SALBH</name>
<dbReference type="RefSeq" id="WP_007791732.1">
    <property type="nucleotide sequence ID" value="NZ_DS022276.1"/>
</dbReference>
<organism evidence="7 8">
    <name type="scientific">Salipiger bermudensis (strain DSM 26914 / JCM 13377 / KCTC 12554 / HTCC2601)</name>
    <name type="common">Pelagibaca bermudensis</name>
    <dbReference type="NCBI Taxonomy" id="314265"/>
    <lineage>
        <taxon>Bacteria</taxon>
        <taxon>Pseudomonadati</taxon>
        <taxon>Pseudomonadota</taxon>
        <taxon>Alphaproteobacteria</taxon>
        <taxon>Rhodobacterales</taxon>
        <taxon>Roseobacteraceae</taxon>
        <taxon>Salipiger</taxon>
    </lineage>
</organism>
<dbReference type="Proteomes" id="UP000006230">
    <property type="component" value="Unassembled WGS sequence"/>
</dbReference>
<evidence type="ECO:0000256" key="3">
    <source>
        <dbReference type="ARBA" id="ARBA00023237"/>
    </source>
</evidence>
<feature type="domain" description="Polypeptide-transport-associated ShlB-type" evidence="6">
    <location>
        <begin position="78"/>
        <end position="152"/>
    </location>
</feature>
<keyword evidence="1" id="KW-1134">Transmembrane beta strand</keyword>
<gene>
    <name evidence="7" type="ORF">R2601_07708</name>
</gene>
<dbReference type="PANTHER" id="PTHR34597:SF6">
    <property type="entry name" value="BLR6126 PROTEIN"/>
    <property type="match status" value="1"/>
</dbReference>
<accession>Q0FKJ8</accession>
<dbReference type="HOGENOM" id="CLU_021521_2_0_5"/>
<evidence type="ECO:0000313" key="7">
    <source>
        <dbReference type="EMBL" id="EAU44734.1"/>
    </source>
</evidence>
<feature type="domain" description="Haemolysin activator HlyB C-terminal" evidence="5">
    <location>
        <begin position="226"/>
        <end position="529"/>
    </location>
</feature>
<keyword evidence="3" id="KW-0998">Cell outer membrane</keyword>
<evidence type="ECO:0000256" key="1">
    <source>
        <dbReference type="ARBA" id="ARBA00022452"/>
    </source>
</evidence>
<keyword evidence="2" id="KW-0812">Transmembrane</keyword>
<dbReference type="Pfam" id="PF08479">
    <property type="entry name" value="POTRA_2"/>
    <property type="match status" value="1"/>
</dbReference>
<keyword evidence="8" id="KW-1185">Reference proteome</keyword>
<dbReference type="EMBL" id="AATQ01000039">
    <property type="protein sequence ID" value="EAU44734.1"/>
    <property type="molecule type" value="Genomic_DNA"/>
</dbReference>
<protein>
    <recommendedName>
        <fullName evidence="9">Hemolysin activation/secretion protein</fullName>
    </recommendedName>
</protein>
<dbReference type="Pfam" id="PF03865">
    <property type="entry name" value="ShlB"/>
    <property type="match status" value="1"/>
</dbReference>
<evidence type="ECO:0008006" key="9">
    <source>
        <dbReference type="Google" id="ProtNLM"/>
    </source>
</evidence>
<feature type="chain" id="PRO_5004171749" description="Hemolysin activation/secretion protein" evidence="4">
    <location>
        <begin position="38"/>
        <end position="577"/>
    </location>
</feature>
<dbReference type="GO" id="GO:0046819">
    <property type="term" value="P:protein secretion by the type V secretion system"/>
    <property type="evidence" value="ECO:0007669"/>
    <property type="project" value="TreeGrafter"/>
</dbReference>